<dbReference type="AlphaFoldDB" id="A0A0C3BPZ8"/>
<organism evidence="2 3">
    <name type="scientific">Hebeloma cylindrosporum</name>
    <dbReference type="NCBI Taxonomy" id="76867"/>
    <lineage>
        <taxon>Eukaryota</taxon>
        <taxon>Fungi</taxon>
        <taxon>Dikarya</taxon>
        <taxon>Basidiomycota</taxon>
        <taxon>Agaricomycotina</taxon>
        <taxon>Agaricomycetes</taxon>
        <taxon>Agaricomycetidae</taxon>
        <taxon>Agaricales</taxon>
        <taxon>Agaricineae</taxon>
        <taxon>Hymenogastraceae</taxon>
        <taxon>Hebeloma</taxon>
    </lineage>
</organism>
<dbReference type="STRING" id="686832.A0A0C3BPZ8"/>
<evidence type="ECO:0000313" key="2">
    <source>
        <dbReference type="EMBL" id="KIM38700.1"/>
    </source>
</evidence>
<feature type="region of interest" description="Disordered" evidence="1">
    <location>
        <begin position="520"/>
        <end position="539"/>
    </location>
</feature>
<dbReference type="HOGENOM" id="CLU_416152_0_0_1"/>
<feature type="region of interest" description="Disordered" evidence="1">
    <location>
        <begin position="289"/>
        <end position="334"/>
    </location>
</feature>
<reference evidence="3" key="2">
    <citation type="submission" date="2015-01" db="EMBL/GenBank/DDBJ databases">
        <title>Evolutionary Origins and Diversification of the Mycorrhizal Mutualists.</title>
        <authorList>
            <consortium name="DOE Joint Genome Institute"/>
            <consortium name="Mycorrhizal Genomics Consortium"/>
            <person name="Kohler A."/>
            <person name="Kuo A."/>
            <person name="Nagy L.G."/>
            <person name="Floudas D."/>
            <person name="Copeland A."/>
            <person name="Barry K.W."/>
            <person name="Cichocki N."/>
            <person name="Veneault-Fourrey C."/>
            <person name="LaButti K."/>
            <person name="Lindquist E.A."/>
            <person name="Lipzen A."/>
            <person name="Lundell T."/>
            <person name="Morin E."/>
            <person name="Murat C."/>
            <person name="Riley R."/>
            <person name="Ohm R."/>
            <person name="Sun H."/>
            <person name="Tunlid A."/>
            <person name="Henrissat B."/>
            <person name="Grigoriev I.V."/>
            <person name="Hibbett D.S."/>
            <person name="Martin F."/>
        </authorList>
    </citation>
    <scope>NUCLEOTIDE SEQUENCE [LARGE SCALE GENOMIC DNA]</scope>
    <source>
        <strain evidence="3">h7</strain>
    </source>
</reference>
<proteinExistence type="predicted"/>
<gene>
    <name evidence="2" type="ORF">M413DRAFT_29937</name>
</gene>
<dbReference type="Proteomes" id="UP000053424">
    <property type="component" value="Unassembled WGS sequence"/>
</dbReference>
<evidence type="ECO:0000256" key="1">
    <source>
        <dbReference type="SAM" id="MobiDB-lite"/>
    </source>
</evidence>
<reference evidence="2 3" key="1">
    <citation type="submission" date="2014-04" db="EMBL/GenBank/DDBJ databases">
        <authorList>
            <consortium name="DOE Joint Genome Institute"/>
            <person name="Kuo A."/>
            <person name="Gay G."/>
            <person name="Dore J."/>
            <person name="Kohler A."/>
            <person name="Nagy L.G."/>
            <person name="Floudas D."/>
            <person name="Copeland A."/>
            <person name="Barry K.W."/>
            <person name="Cichocki N."/>
            <person name="Veneault-Fourrey C."/>
            <person name="LaButti K."/>
            <person name="Lindquist E.A."/>
            <person name="Lipzen A."/>
            <person name="Lundell T."/>
            <person name="Morin E."/>
            <person name="Murat C."/>
            <person name="Sun H."/>
            <person name="Tunlid A."/>
            <person name="Henrissat B."/>
            <person name="Grigoriev I.V."/>
            <person name="Hibbett D.S."/>
            <person name="Martin F."/>
            <person name="Nordberg H.P."/>
            <person name="Cantor M.N."/>
            <person name="Hua S.X."/>
        </authorList>
    </citation>
    <scope>NUCLEOTIDE SEQUENCE [LARGE SCALE GENOMIC DNA]</scope>
    <source>
        <strain evidence="3">h7</strain>
    </source>
</reference>
<name>A0A0C3BPZ8_HEBCY</name>
<dbReference type="EMBL" id="KN831789">
    <property type="protein sequence ID" value="KIM38700.1"/>
    <property type="molecule type" value="Genomic_DNA"/>
</dbReference>
<protein>
    <submittedName>
        <fullName evidence="2">Uncharacterized protein</fullName>
    </submittedName>
</protein>
<feature type="compositionally biased region" description="Low complexity" evidence="1">
    <location>
        <begin position="314"/>
        <end position="334"/>
    </location>
</feature>
<sequence length="734" mass="80398">MFWTNIYRDFFLQWPDPESELVPNGLDPNWHGSPKKLKKKKKTAAAIVIPPVEKDVSKWVSLRRESVKNWYNNHGLNKGKRRAGKNHGITLALQPSAPRVLSERNMFSKLYYDDRVKPAVEAEIGDRKIARKDRFAITNRLLAEIYDREPDSVKEEIRNAIEKDRQAKEAERELSASVIAADEVLGPKEYLKAQSSLPDMIGDFLEAMAKRTGWSFTVLGGGPDGAKDGKIRTISLHTGKDGYGQTFPKAIPDYVETILVPYSKFLESVYPQAACNSFILRADETSDTVPASIDASNPDKFLTPTVPTPETPKTDVTLPPSLSTPSTTAPTQTAAPLTTTNVPTVSIAAPSIAASERSAPSATELFPKLTIPPDIMGTASSGTMDVLPNTFTFDFLTPFQPAGANQLATNNYGNMFIGNQDLSFTHLLQAPLGGGNTGGSFSEWDIAQMGQPAIGNWGSGNPFDASINSALAIAPKPNEENILEGDNVAAVEKVLKVPIVPEVSAEAEDNVQAASKVLNGADTDVPIPPDVQEKRTRRPAARGEIMPLTTKDAPINLPEWFSLARTHLEDGLDIQESKDCVETWANMESTFGLSEVGSQRMNTKLRPEVLSKWLTTRKFHSLPNVDEGKYAEEWLSWWNNVQPKWRQSSETASLPLPLSVAKEKDDLICLKKGGPSGLVTVMIGLKWWASICDGNDMTWLAAVKDVRACMIELMGGGKKRKGGDSGEGTRKKRK</sequence>
<keyword evidence="3" id="KW-1185">Reference proteome</keyword>
<accession>A0A0C3BPZ8</accession>
<dbReference type="OrthoDB" id="2989119at2759"/>
<evidence type="ECO:0000313" key="3">
    <source>
        <dbReference type="Proteomes" id="UP000053424"/>
    </source>
</evidence>